<dbReference type="KEGG" id="cdrk:B9W14_01455"/>
<dbReference type="InterPro" id="IPR058792">
    <property type="entry name" value="Beta-barrel_RND_2"/>
</dbReference>
<feature type="domain" description="Multidrug resistance protein MdtA-like barrel-sandwich hybrid" evidence="4">
    <location>
        <begin position="73"/>
        <end position="248"/>
    </location>
</feature>
<evidence type="ECO:0000313" key="8">
    <source>
        <dbReference type="Proteomes" id="UP000244910"/>
    </source>
</evidence>
<dbReference type="InterPro" id="IPR058625">
    <property type="entry name" value="MdtA-like_BSH"/>
</dbReference>
<feature type="domain" description="CusB-like beta-barrel" evidence="5">
    <location>
        <begin position="262"/>
        <end position="333"/>
    </location>
</feature>
<evidence type="ECO:0000259" key="4">
    <source>
        <dbReference type="Pfam" id="PF25917"/>
    </source>
</evidence>
<dbReference type="Gene3D" id="2.40.420.20">
    <property type="match status" value="1"/>
</dbReference>
<dbReference type="InterPro" id="IPR006143">
    <property type="entry name" value="RND_pump_MFP"/>
</dbReference>
<accession>A0A2U8DLY8</accession>
<feature type="coiled-coil region" evidence="3">
    <location>
        <begin position="170"/>
        <end position="218"/>
    </location>
</feature>
<dbReference type="GO" id="GO:0015562">
    <property type="term" value="F:efflux transmembrane transporter activity"/>
    <property type="evidence" value="ECO:0007669"/>
    <property type="project" value="TreeGrafter"/>
</dbReference>
<dbReference type="PANTHER" id="PTHR30469">
    <property type="entry name" value="MULTIDRUG RESISTANCE PROTEIN MDTA"/>
    <property type="match status" value="1"/>
</dbReference>
<evidence type="ECO:0000256" key="2">
    <source>
        <dbReference type="ARBA" id="ARBA00023054"/>
    </source>
</evidence>
<feature type="domain" description="YknX-like C-terminal permuted SH3-like" evidence="6">
    <location>
        <begin position="341"/>
        <end position="407"/>
    </location>
</feature>
<protein>
    <submittedName>
        <fullName evidence="7">Efflux transporter periplasmic adaptor subunit</fullName>
    </submittedName>
</protein>
<evidence type="ECO:0000259" key="5">
    <source>
        <dbReference type="Pfam" id="PF25954"/>
    </source>
</evidence>
<gene>
    <name evidence="7" type="ORF">B9W14_01455</name>
</gene>
<dbReference type="GO" id="GO:1990281">
    <property type="term" value="C:efflux pump complex"/>
    <property type="evidence" value="ECO:0007669"/>
    <property type="project" value="TreeGrafter"/>
</dbReference>
<dbReference type="GO" id="GO:1990961">
    <property type="term" value="P:xenobiotic detoxification by transmembrane export across the plasma membrane"/>
    <property type="evidence" value="ECO:0007669"/>
    <property type="project" value="InterPro"/>
</dbReference>
<dbReference type="InterPro" id="IPR030190">
    <property type="entry name" value="MacA_alpha-hairpin_sf"/>
</dbReference>
<dbReference type="Gene3D" id="1.10.287.470">
    <property type="entry name" value="Helix hairpin bin"/>
    <property type="match status" value="1"/>
</dbReference>
<dbReference type="GO" id="GO:1990195">
    <property type="term" value="C:macrolide transmembrane transporter complex"/>
    <property type="evidence" value="ECO:0007669"/>
    <property type="project" value="InterPro"/>
</dbReference>
<dbReference type="AlphaFoldDB" id="A0A2U8DLY8"/>
<name>A0A2U8DLY8_9CLOT</name>
<dbReference type="GO" id="GO:0030313">
    <property type="term" value="C:cell envelope"/>
    <property type="evidence" value="ECO:0007669"/>
    <property type="project" value="UniProtKB-SubCell"/>
</dbReference>
<evidence type="ECO:0000256" key="3">
    <source>
        <dbReference type="SAM" id="Coils"/>
    </source>
</evidence>
<dbReference type="Pfam" id="PF25989">
    <property type="entry name" value="YknX_C"/>
    <property type="match status" value="1"/>
</dbReference>
<dbReference type="Pfam" id="PF25917">
    <property type="entry name" value="BSH_RND"/>
    <property type="match status" value="1"/>
</dbReference>
<dbReference type="NCBIfam" id="TIGR01730">
    <property type="entry name" value="RND_mfp"/>
    <property type="match status" value="1"/>
</dbReference>
<dbReference type="SUPFAM" id="SSF111369">
    <property type="entry name" value="HlyD-like secretion proteins"/>
    <property type="match status" value="2"/>
</dbReference>
<dbReference type="Gene3D" id="2.40.50.100">
    <property type="match status" value="2"/>
</dbReference>
<comment type="similarity">
    <text evidence="1">Belongs to the membrane fusion protein (MFP) (TC 8.A.1) family.</text>
</comment>
<dbReference type="InterPro" id="IPR058637">
    <property type="entry name" value="YknX-like_C"/>
</dbReference>
<dbReference type="Gene3D" id="2.40.30.170">
    <property type="match status" value="1"/>
</dbReference>
<dbReference type="RefSeq" id="WP_032075776.1">
    <property type="nucleotide sequence ID" value="NZ_CP020953.1"/>
</dbReference>
<dbReference type="Gene3D" id="6.10.140.1990">
    <property type="match status" value="1"/>
</dbReference>
<keyword evidence="8" id="KW-1185">Reference proteome</keyword>
<dbReference type="Proteomes" id="UP000244910">
    <property type="component" value="Chromosome"/>
</dbReference>
<dbReference type="OrthoDB" id="9810430at2"/>
<dbReference type="EMBL" id="CP020953">
    <property type="protein sequence ID" value="AWI03214.1"/>
    <property type="molecule type" value="Genomic_DNA"/>
</dbReference>
<keyword evidence="2 3" id="KW-0175">Coiled coil</keyword>
<dbReference type="PANTHER" id="PTHR30469:SF33">
    <property type="entry name" value="SLR1207 PROTEIN"/>
    <property type="match status" value="1"/>
</dbReference>
<proteinExistence type="inferred from homology"/>
<evidence type="ECO:0000259" key="6">
    <source>
        <dbReference type="Pfam" id="PF25989"/>
    </source>
</evidence>
<evidence type="ECO:0000256" key="1">
    <source>
        <dbReference type="ARBA" id="ARBA00009477"/>
    </source>
</evidence>
<evidence type="ECO:0000313" key="7">
    <source>
        <dbReference type="EMBL" id="AWI03214.1"/>
    </source>
</evidence>
<dbReference type="Pfam" id="PF25954">
    <property type="entry name" value="Beta-barrel_RND_2"/>
    <property type="match status" value="1"/>
</dbReference>
<reference evidence="8" key="1">
    <citation type="submission" date="2017-04" db="EMBL/GenBank/DDBJ databases">
        <authorList>
            <person name="Song Y."/>
            <person name="Cho B.-K."/>
        </authorList>
    </citation>
    <scope>NUCLEOTIDE SEQUENCE [LARGE SCALE GENOMIC DNA]</scope>
    <source>
        <strain evidence="8">SL1</strain>
    </source>
</reference>
<sequence length="410" mass="43617">MIKGIKKSKKKLAVLLVIIIALFIGKIAFSGKTNKTTATSKSKVSIKTQKVQEATSGAKATFKASLEEVQSGDIANKVGGKVTQILFENGKTVTQGQALVKLDDTDVRNNVSSSEAQVSSAEAQLKATENQVTSSELSMQKMQTSYQSAQRDYDRKKALYDQGAISKSEFESAEDALKNAQSDLASAQNSIESAKLSIETQKANINSAQVNLNTQQNSLQNTTITAPISGVMDGKNVSVGQYVNIGTVLGKVKDTSSINAVIQVKDTDLAYIKVGGKAILKLDTENSKEYEGIIQNIDAVADSSARVFSCKIKIDNKNGELKSGVFGKVEIETGTTKKSMSLPTQALGGSEGNYYVFVNNKGVAKKCTVTTGEVSQDNVEIKSGIRAGDEVIITNVSTLLDGEAITVVSK</sequence>
<organism evidence="7 8">
    <name type="scientific">Clostridium drakei</name>
    <dbReference type="NCBI Taxonomy" id="332101"/>
    <lineage>
        <taxon>Bacteria</taxon>
        <taxon>Bacillati</taxon>
        <taxon>Bacillota</taxon>
        <taxon>Clostridia</taxon>
        <taxon>Eubacteriales</taxon>
        <taxon>Clostridiaceae</taxon>
        <taxon>Clostridium</taxon>
    </lineage>
</organism>
<dbReference type="GO" id="GO:0019898">
    <property type="term" value="C:extrinsic component of membrane"/>
    <property type="evidence" value="ECO:0007669"/>
    <property type="project" value="InterPro"/>
</dbReference>